<organism evidence="8 9">
    <name type="scientific">Saccharata proteae CBS 121410</name>
    <dbReference type="NCBI Taxonomy" id="1314787"/>
    <lineage>
        <taxon>Eukaryota</taxon>
        <taxon>Fungi</taxon>
        <taxon>Dikarya</taxon>
        <taxon>Ascomycota</taxon>
        <taxon>Pezizomycotina</taxon>
        <taxon>Dothideomycetes</taxon>
        <taxon>Dothideomycetes incertae sedis</taxon>
        <taxon>Botryosphaeriales</taxon>
        <taxon>Saccharataceae</taxon>
        <taxon>Saccharata</taxon>
    </lineage>
</organism>
<evidence type="ECO:0000256" key="1">
    <source>
        <dbReference type="ARBA" id="ARBA00004123"/>
    </source>
</evidence>
<dbReference type="PANTHER" id="PTHR10535">
    <property type="entry name" value="DNA-DIRECTED RNA POLYMERASES I, II, AND III SUBUNIT RPABC1"/>
    <property type="match status" value="1"/>
</dbReference>
<dbReference type="InterPro" id="IPR014381">
    <property type="entry name" value="Arch_Rpo5/euc_Rpb5"/>
</dbReference>
<dbReference type="PANTHER" id="PTHR10535:SF0">
    <property type="entry name" value="DNA-DIRECTED RNA POLYMERASES I, II, AND III SUBUNIT RPABC1"/>
    <property type="match status" value="1"/>
</dbReference>
<keyword evidence="9" id="KW-1185">Reference proteome</keyword>
<evidence type="ECO:0000256" key="4">
    <source>
        <dbReference type="ARBA" id="ARBA00023242"/>
    </source>
</evidence>
<name>A0A9P4HLF6_9PEZI</name>
<dbReference type="HAMAP" id="MF_00025">
    <property type="entry name" value="RNApol_Rpo5_RPB5"/>
    <property type="match status" value="1"/>
</dbReference>
<evidence type="ECO:0000256" key="2">
    <source>
        <dbReference type="ARBA" id="ARBA00020809"/>
    </source>
</evidence>
<dbReference type="Pfam" id="PF03871">
    <property type="entry name" value="RNA_pol_Rpb5_N"/>
    <property type="match status" value="1"/>
</dbReference>
<gene>
    <name evidence="8" type="ORF">K490DRAFT_50829</name>
</gene>
<reference evidence="8" key="1">
    <citation type="journal article" date="2020" name="Stud. Mycol.">
        <title>101 Dothideomycetes genomes: a test case for predicting lifestyles and emergence of pathogens.</title>
        <authorList>
            <person name="Haridas S."/>
            <person name="Albert R."/>
            <person name="Binder M."/>
            <person name="Bloem J."/>
            <person name="Labutti K."/>
            <person name="Salamov A."/>
            <person name="Andreopoulos B."/>
            <person name="Baker S."/>
            <person name="Barry K."/>
            <person name="Bills G."/>
            <person name="Bluhm B."/>
            <person name="Cannon C."/>
            <person name="Castanera R."/>
            <person name="Culley D."/>
            <person name="Daum C."/>
            <person name="Ezra D."/>
            <person name="Gonzalez J."/>
            <person name="Henrissat B."/>
            <person name="Kuo A."/>
            <person name="Liang C."/>
            <person name="Lipzen A."/>
            <person name="Lutzoni F."/>
            <person name="Magnuson J."/>
            <person name="Mondo S."/>
            <person name="Nolan M."/>
            <person name="Ohm R."/>
            <person name="Pangilinan J."/>
            <person name="Park H.-J."/>
            <person name="Ramirez L."/>
            <person name="Alfaro M."/>
            <person name="Sun H."/>
            <person name="Tritt A."/>
            <person name="Yoshinaga Y."/>
            <person name="Zwiers L.-H."/>
            <person name="Turgeon B."/>
            <person name="Goodwin S."/>
            <person name="Spatafora J."/>
            <person name="Crous P."/>
            <person name="Grigoriev I."/>
        </authorList>
    </citation>
    <scope>NUCLEOTIDE SEQUENCE</scope>
    <source>
        <strain evidence="8">CBS 121410</strain>
    </source>
</reference>
<accession>A0A9P4HLF6</accession>
<evidence type="ECO:0000313" key="8">
    <source>
        <dbReference type="EMBL" id="KAF2083770.1"/>
    </source>
</evidence>
<dbReference type="GO" id="GO:0005666">
    <property type="term" value="C:RNA polymerase III complex"/>
    <property type="evidence" value="ECO:0007669"/>
    <property type="project" value="TreeGrafter"/>
</dbReference>
<dbReference type="InterPro" id="IPR005571">
    <property type="entry name" value="RNA_pol_Rpb5_N"/>
</dbReference>
<keyword evidence="8" id="KW-0240">DNA-directed RNA polymerase</keyword>
<feature type="domain" description="RNA polymerase Rpb5 N-terminal" evidence="7">
    <location>
        <begin position="9"/>
        <end position="109"/>
    </location>
</feature>
<dbReference type="AlphaFoldDB" id="A0A9P4HLF6"/>
<dbReference type="GO" id="GO:0006362">
    <property type="term" value="P:transcription elongation by RNA polymerase I"/>
    <property type="evidence" value="ECO:0007669"/>
    <property type="project" value="TreeGrafter"/>
</dbReference>
<protein>
    <recommendedName>
        <fullName evidence="2">DNA-directed RNA polymerases I, II, and III subunit RPABC1</fullName>
    </recommendedName>
</protein>
<comment type="similarity">
    <text evidence="5">Belongs to the archaeal Rpo5/eukaryotic RPB5 RNA polymerase subunit family.</text>
</comment>
<evidence type="ECO:0000256" key="3">
    <source>
        <dbReference type="ARBA" id="ARBA00023163"/>
    </source>
</evidence>
<proteinExistence type="inferred from homology"/>
<dbReference type="InterPro" id="IPR000783">
    <property type="entry name" value="RNA_pol_subH/Rpb5_C"/>
</dbReference>
<dbReference type="PIRSF" id="PIRSF000747">
    <property type="entry name" value="RPB5"/>
    <property type="match status" value="1"/>
</dbReference>
<dbReference type="SUPFAM" id="SSF55287">
    <property type="entry name" value="RPB5-like RNA polymerase subunit"/>
    <property type="match status" value="1"/>
</dbReference>
<dbReference type="GO" id="GO:0005665">
    <property type="term" value="C:RNA polymerase II, core complex"/>
    <property type="evidence" value="ECO:0007669"/>
    <property type="project" value="TreeGrafter"/>
</dbReference>
<dbReference type="GO" id="GO:0003899">
    <property type="term" value="F:DNA-directed RNA polymerase activity"/>
    <property type="evidence" value="ECO:0007669"/>
    <property type="project" value="InterPro"/>
</dbReference>
<evidence type="ECO:0000259" key="7">
    <source>
        <dbReference type="Pfam" id="PF03871"/>
    </source>
</evidence>
<dbReference type="InterPro" id="IPR036710">
    <property type="entry name" value="RNA_pol_Rpb5_N_sf"/>
</dbReference>
<dbReference type="GO" id="GO:0003677">
    <property type="term" value="F:DNA binding"/>
    <property type="evidence" value="ECO:0007669"/>
    <property type="project" value="InterPro"/>
</dbReference>
<comment type="caution">
    <text evidence="8">The sequence shown here is derived from an EMBL/GenBank/DDBJ whole genome shotgun (WGS) entry which is preliminary data.</text>
</comment>
<dbReference type="Pfam" id="PF01191">
    <property type="entry name" value="RNA_pol_Rpb5_C"/>
    <property type="match status" value="1"/>
</dbReference>
<evidence type="ECO:0000256" key="5">
    <source>
        <dbReference type="ARBA" id="ARBA00025765"/>
    </source>
</evidence>
<dbReference type="Gene3D" id="3.90.940.20">
    <property type="entry name" value="RPB5-like RNA polymerase subunit"/>
    <property type="match status" value="1"/>
</dbReference>
<sequence>MDANDDAQRDAVRLWRAWRTANEMCVARGYTILEEEYKVPFEVFRDRFCHGGSYEVSRDRLNFTAQPSPEMIAKHYNPKKPDEEMGMVYVEFNGDTSMGIKQLRTFAHKVDERQAKVGILVCTAAITASALKFIPAMLPMVVELFMEQDLLVNITEHELVPRHILMSHEEKAALLKRYRLKESQLPRLSVNDPVAKFLGLKKGQVVKIIRSSQTAGRYASYRTVL</sequence>
<dbReference type="Proteomes" id="UP000799776">
    <property type="component" value="Unassembled WGS sequence"/>
</dbReference>
<dbReference type="EMBL" id="ML978759">
    <property type="protein sequence ID" value="KAF2083770.1"/>
    <property type="molecule type" value="Genomic_DNA"/>
</dbReference>
<evidence type="ECO:0000259" key="6">
    <source>
        <dbReference type="Pfam" id="PF01191"/>
    </source>
</evidence>
<keyword evidence="3" id="KW-0804">Transcription</keyword>
<dbReference type="Gene3D" id="3.40.1340.10">
    <property type="entry name" value="RNA polymerase, Rpb5, N-terminal domain"/>
    <property type="match status" value="1"/>
</dbReference>
<dbReference type="GO" id="GO:0006366">
    <property type="term" value="P:transcription by RNA polymerase II"/>
    <property type="evidence" value="ECO:0007669"/>
    <property type="project" value="TreeGrafter"/>
</dbReference>
<dbReference type="NCBIfam" id="NF007129">
    <property type="entry name" value="PRK09570.1"/>
    <property type="match status" value="1"/>
</dbReference>
<keyword evidence="4" id="KW-0539">Nucleus</keyword>
<dbReference type="SUPFAM" id="SSF53036">
    <property type="entry name" value="Eukaryotic RPB5 N-terminal domain"/>
    <property type="match status" value="1"/>
</dbReference>
<evidence type="ECO:0000313" key="9">
    <source>
        <dbReference type="Proteomes" id="UP000799776"/>
    </source>
</evidence>
<dbReference type="OrthoDB" id="248779at2759"/>
<dbReference type="GO" id="GO:0005736">
    <property type="term" value="C:RNA polymerase I complex"/>
    <property type="evidence" value="ECO:0007669"/>
    <property type="project" value="TreeGrafter"/>
</dbReference>
<dbReference type="InterPro" id="IPR035913">
    <property type="entry name" value="RPB5-like_sf"/>
</dbReference>
<feature type="domain" description="RNA polymerase subunit H/Rpb5 C-terminal" evidence="6">
    <location>
        <begin position="152"/>
        <end position="224"/>
    </location>
</feature>
<comment type="subcellular location">
    <subcellularLocation>
        <location evidence="1">Nucleus</location>
    </subcellularLocation>
</comment>
<dbReference type="FunFam" id="3.90.940.20:FF:000001">
    <property type="entry name" value="DNA-directed RNA polymerases I, II, and III subunit RPABC1"/>
    <property type="match status" value="1"/>
</dbReference>
<dbReference type="GO" id="GO:0042797">
    <property type="term" value="P:tRNA transcription by RNA polymerase III"/>
    <property type="evidence" value="ECO:0007669"/>
    <property type="project" value="TreeGrafter"/>
</dbReference>